<dbReference type="PANTHER" id="PTHR12128:SF67">
    <property type="entry name" value="BLR3884 PROTEIN"/>
    <property type="match status" value="1"/>
</dbReference>
<dbReference type="GO" id="GO:0008840">
    <property type="term" value="F:4-hydroxy-tetrahydrodipicolinate synthase activity"/>
    <property type="evidence" value="ECO:0007669"/>
    <property type="project" value="TreeGrafter"/>
</dbReference>
<gene>
    <name evidence="5" type="ORF">F1188_03795</name>
</gene>
<dbReference type="PRINTS" id="PR00146">
    <property type="entry name" value="DHPICSNTHASE"/>
</dbReference>
<dbReference type="Gene3D" id="3.20.20.70">
    <property type="entry name" value="Aldolase class I"/>
    <property type="match status" value="1"/>
</dbReference>
<dbReference type="CDD" id="cd00408">
    <property type="entry name" value="DHDPS-like"/>
    <property type="match status" value="1"/>
</dbReference>
<dbReference type="EMBL" id="VWPJ01000002">
    <property type="protein sequence ID" value="KAA5607039.1"/>
    <property type="molecule type" value="Genomic_DNA"/>
</dbReference>
<evidence type="ECO:0000256" key="1">
    <source>
        <dbReference type="ARBA" id="ARBA00023239"/>
    </source>
</evidence>
<evidence type="ECO:0000256" key="3">
    <source>
        <dbReference type="PIRSR" id="PIRSR001365-1"/>
    </source>
</evidence>
<keyword evidence="1 2" id="KW-0456">Lyase</keyword>
<feature type="binding site" evidence="4">
    <location>
        <position position="55"/>
    </location>
    <ligand>
        <name>pyruvate</name>
        <dbReference type="ChEBI" id="CHEBI:15361"/>
    </ligand>
</feature>
<dbReference type="Pfam" id="PF00701">
    <property type="entry name" value="DHDPS"/>
    <property type="match status" value="1"/>
</dbReference>
<dbReference type="SMART" id="SM01130">
    <property type="entry name" value="DHDPS"/>
    <property type="match status" value="1"/>
</dbReference>
<dbReference type="SUPFAM" id="SSF51569">
    <property type="entry name" value="Aldolase"/>
    <property type="match status" value="1"/>
</dbReference>
<name>A0A5M6IH09_9PROT</name>
<sequence>MTEAVSLPTDRARGLFVPVLTPFEADRTVSMPRFLDQCRWLLASGADGLAVFGTTSEANSLGIDEKIDLLQSLIDAGIPAARLMPGTGTCALPDTVRLTRAAVQAGCAGVLMLPPFYYKGVSDDGLFGSYDAVIQQVGDARLRIYLYHFPQLSEVPLSPALVGRLIAAHPDTVVGLKDSSGVFENTRDLLERFPGFAVFPGSEARVLEALRLGAAGCISATANVNPAGIAAVIAGWQGPEAVALQESASAVRAVFSEVPLIPALKAVMAEWLADDGWRAPRPPLLPMERTAGAALADRLAGLGVSSRRSTEA</sequence>
<dbReference type="InterPro" id="IPR002220">
    <property type="entry name" value="DapA-like"/>
</dbReference>
<proteinExistence type="inferred from homology"/>
<keyword evidence="6" id="KW-1185">Reference proteome</keyword>
<feature type="active site" description="Proton donor/acceptor" evidence="3">
    <location>
        <position position="147"/>
    </location>
</feature>
<protein>
    <submittedName>
        <fullName evidence="5">Dihydrodipicolinate synthase family protein</fullName>
    </submittedName>
</protein>
<dbReference type="PIRSF" id="PIRSF001365">
    <property type="entry name" value="DHDPS"/>
    <property type="match status" value="1"/>
</dbReference>
<dbReference type="PANTHER" id="PTHR12128">
    <property type="entry name" value="DIHYDRODIPICOLINATE SYNTHASE"/>
    <property type="match status" value="1"/>
</dbReference>
<organism evidence="5 6">
    <name type="scientific">Roseospira marina</name>
    <dbReference type="NCBI Taxonomy" id="140057"/>
    <lineage>
        <taxon>Bacteria</taxon>
        <taxon>Pseudomonadati</taxon>
        <taxon>Pseudomonadota</taxon>
        <taxon>Alphaproteobacteria</taxon>
        <taxon>Rhodospirillales</taxon>
        <taxon>Rhodospirillaceae</taxon>
        <taxon>Roseospira</taxon>
    </lineage>
</organism>
<dbReference type="InterPro" id="IPR013785">
    <property type="entry name" value="Aldolase_TIM"/>
</dbReference>
<evidence type="ECO:0000256" key="2">
    <source>
        <dbReference type="PIRNR" id="PIRNR001365"/>
    </source>
</evidence>
<dbReference type="AlphaFoldDB" id="A0A5M6IH09"/>
<evidence type="ECO:0000256" key="4">
    <source>
        <dbReference type="PIRSR" id="PIRSR001365-2"/>
    </source>
</evidence>
<comment type="similarity">
    <text evidence="2">Belongs to the DapA family.</text>
</comment>
<feature type="active site" description="Schiff-base intermediate with substrate" evidence="3">
    <location>
        <position position="177"/>
    </location>
</feature>
<evidence type="ECO:0000313" key="5">
    <source>
        <dbReference type="EMBL" id="KAA5607039.1"/>
    </source>
</evidence>
<accession>A0A5M6IH09</accession>
<reference evidence="5 6" key="1">
    <citation type="submission" date="2019-09" db="EMBL/GenBank/DDBJ databases">
        <title>Genome sequence of Roseospira marina, one of the more divergent members of the non-sulfur purple photosynthetic bacterial family, the Rhodospirillaceae.</title>
        <authorList>
            <person name="Meyer T."/>
            <person name="Kyndt J."/>
        </authorList>
    </citation>
    <scope>NUCLEOTIDE SEQUENCE [LARGE SCALE GENOMIC DNA]</scope>
    <source>
        <strain evidence="5 6">DSM 15113</strain>
    </source>
</reference>
<dbReference type="Proteomes" id="UP000324065">
    <property type="component" value="Unassembled WGS sequence"/>
</dbReference>
<comment type="caution">
    <text evidence="5">The sequence shown here is derived from an EMBL/GenBank/DDBJ whole genome shotgun (WGS) entry which is preliminary data.</text>
</comment>
<dbReference type="OrthoDB" id="7157803at2"/>
<dbReference type="RefSeq" id="WP_150061049.1">
    <property type="nucleotide sequence ID" value="NZ_JACHII010000003.1"/>
</dbReference>
<evidence type="ECO:0000313" key="6">
    <source>
        <dbReference type="Proteomes" id="UP000324065"/>
    </source>
</evidence>
<feature type="binding site" evidence="4">
    <location>
        <position position="218"/>
    </location>
    <ligand>
        <name>pyruvate</name>
        <dbReference type="ChEBI" id="CHEBI:15361"/>
    </ligand>
</feature>